<gene>
    <name evidence="4" type="ORF">NC797_00180</name>
</gene>
<feature type="region of interest" description="Disordered" evidence="2">
    <location>
        <begin position="150"/>
        <end position="193"/>
    </location>
</feature>
<dbReference type="InterPro" id="IPR001424">
    <property type="entry name" value="SOD_Cu_Zn_dom"/>
</dbReference>
<comment type="similarity">
    <text evidence="1">Belongs to the Cu-Zn superoxide dismutase family.</text>
</comment>
<evidence type="ECO:0000256" key="1">
    <source>
        <dbReference type="ARBA" id="ARBA00010457"/>
    </source>
</evidence>
<dbReference type="RefSeq" id="WP_272434551.1">
    <property type="nucleotide sequence ID" value="NZ_JAMQKB010000001.1"/>
</dbReference>
<dbReference type="InterPro" id="IPR024134">
    <property type="entry name" value="SOD_Cu/Zn_/chaperone"/>
</dbReference>
<dbReference type="GO" id="GO:0006801">
    <property type="term" value="P:superoxide metabolic process"/>
    <property type="evidence" value="ECO:0007669"/>
    <property type="project" value="InterPro"/>
</dbReference>
<accession>A0A9X4AKB5</accession>
<reference evidence="4" key="1">
    <citation type="submission" date="2022-06" db="EMBL/GenBank/DDBJ databases">
        <title>Aquibacillus sp. a new bacterium isolated from soil saline samples.</title>
        <authorList>
            <person name="Galisteo C."/>
            <person name="De La Haba R."/>
            <person name="Sanchez-Porro C."/>
            <person name="Ventosa A."/>
        </authorList>
    </citation>
    <scope>NUCLEOTIDE SEQUENCE</scope>
    <source>
        <strain evidence="4">3ASR75-11</strain>
    </source>
</reference>
<dbReference type="SUPFAM" id="SSF49329">
    <property type="entry name" value="Cu,Zn superoxide dismutase-like"/>
    <property type="match status" value="1"/>
</dbReference>
<dbReference type="CDD" id="cd00305">
    <property type="entry name" value="Cu-Zn_Superoxide_Dismutase"/>
    <property type="match status" value="1"/>
</dbReference>
<dbReference type="EMBL" id="JAMQKB010000001">
    <property type="protein sequence ID" value="MDC3422921.1"/>
    <property type="molecule type" value="Genomic_DNA"/>
</dbReference>
<proteinExistence type="inferred from homology"/>
<dbReference type="GO" id="GO:0005507">
    <property type="term" value="F:copper ion binding"/>
    <property type="evidence" value="ECO:0007669"/>
    <property type="project" value="InterPro"/>
</dbReference>
<dbReference type="Proteomes" id="UP001145050">
    <property type="component" value="Unassembled WGS sequence"/>
</dbReference>
<keyword evidence="5" id="KW-1185">Reference proteome</keyword>
<dbReference type="Pfam" id="PF00080">
    <property type="entry name" value="Sod_Cu"/>
    <property type="match status" value="1"/>
</dbReference>
<name>A0A9X4AKB5_9BACI</name>
<dbReference type="Gene3D" id="2.60.40.200">
    <property type="entry name" value="Superoxide dismutase, copper/zinc binding domain"/>
    <property type="match status" value="1"/>
</dbReference>
<organism evidence="4 5">
    <name type="scientific">Terrihalobacillus insolitus</name>
    <dbReference type="NCBI Taxonomy" id="2950438"/>
    <lineage>
        <taxon>Bacteria</taxon>
        <taxon>Bacillati</taxon>
        <taxon>Bacillota</taxon>
        <taxon>Bacilli</taxon>
        <taxon>Bacillales</taxon>
        <taxon>Bacillaceae</taxon>
        <taxon>Terrihalobacillus</taxon>
    </lineage>
</organism>
<dbReference type="InterPro" id="IPR036423">
    <property type="entry name" value="SOD-like_Cu/Zn_dom_sf"/>
</dbReference>
<dbReference type="AlphaFoldDB" id="A0A9X4AKB5"/>
<dbReference type="PROSITE" id="PS51257">
    <property type="entry name" value="PROKAR_LIPOPROTEIN"/>
    <property type="match status" value="1"/>
</dbReference>
<evidence type="ECO:0000313" key="4">
    <source>
        <dbReference type="EMBL" id="MDC3422921.1"/>
    </source>
</evidence>
<protein>
    <submittedName>
        <fullName evidence="4">Superoxide dismutase family protein</fullName>
    </submittedName>
</protein>
<evidence type="ECO:0000259" key="3">
    <source>
        <dbReference type="Pfam" id="PF00080"/>
    </source>
</evidence>
<evidence type="ECO:0000256" key="2">
    <source>
        <dbReference type="SAM" id="MobiDB-lite"/>
    </source>
</evidence>
<dbReference type="PANTHER" id="PTHR10003">
    <property type="entry name" value="SUPEROXIDE DISMUTASE CU-ZN -RELATED"/>
    <property type="match status" value="1"/>
</dbReference>
<evidence type="ECO:0000313" key="5">
    <source>
        <dbReference type="Proteomes" id="UP001145050"/>
    </source>
</evidence>
<feature type="domain" description="Superoxide dismutase copper/zinc binding" evidence="3">
    <location>
        <begin position="40"/>
        <end position="170"/>
    </location>
</feature>
<sequence>MKWLLFSGIMGLLFFLGACEENSRSPIEVQMYNPAGDRIGTATLTEQSDGVNAKLSLEGLEPGFHGIHVHEKPLCEGPDFKSAGSHVNPENKEHGLMHPKGAHLGDLPNIEAGSDGTVNTELIISGATLMDGKNSILKDDGTSLVVHEKQDDGISQPAGESGARIGCGKIQVDNKGNVEPAPTDPTESNKEKE</sequence>
<comment type="caution">
    <text evidence="4">The sequence shown here is derived from an EMBL/GenBank/DDBJ whole genome shotgun (WGS) entry which is preliminary data.</text>
</comment>